<dbReference type="Proteomes" id="UP000028582">
    <property type="component" value="Unassembled WGS sequence"/>
</dbReference>
<evidence type="ECO:0000313" key="3">
    <source>
        <dbReference type="Proteomes" id="UP000028582"/>
    </source>
</evidence>
<dbReference type="AlphaFoldDB" id="A0A081AHG7"/>
<reference evidence="2 3" key="1">
    <citation type="submission" date="2013-11" db="EMBL/GenBank/DDBJ databases">
        <title>The Genome Sequence of Phytophthora parasitica P1976.</title>
        <authorList>
            <consortium name="The Broad Institute Genomics Platform"/>
            <person name="Russ C."/>
            <person name="Tyler B."/>
            <person name="Panabieres F."/>
            <person name="Shan W."/>
            <person name="Tripathy S."/>
            <person name="Grunwald N."/>
            <person name="Machado M."/>
            <person name="Johnson C.S."/>
            <person name="Walker B."/>
            <person name="Young S."/>
            <person name="Zeng Q."/>
            <person name="Gargeya S."/>
            <person name="Fitzgerald M."/>
            <person name="Haas B."/>
            <person name="Abouelleil A."/>
            <person name="Allen A.W."/>
            <person name="Alvarado L."/>
            <person name="Arachchi H.M."/>
            <person name="Berlin A.M."/>
            <person name="Chapman S.B."/>
            <person name="Gainer-Dewar J."/>
            <person name="Goldberg J."/>
            <person name="Griggs A."/>
            <person name="Gujja S."/>
            <person name="Hansen M."/>
            <person name="Howarth C."/>
            <person name="Imamovic A."/>
            <person name="Ireland A."/>
            <person name="Larimer J."/>
            <person name="McCowan C."/>
            <person name="Murphy C."/>
            <person name="Pearson M."/>
            <person name="Poon T.W."/>
            <person name="Priest M."/>
            <person name="Roberts A."/>
            <person name="Saif S."/>
            <person name="Shea T."/>
            <person name="Sisk P."/>
            <person name="Sykes S."/>
            <person name="Wortman J."/>
            <person name="Nusbaum C."/>
            <person name="Birren B."/>
        </authorList>
    </citation>
    <scope>NUCLEOTIDE SEQUENCE [LARGE SCALE GENOMIC DNA]</scope>
    <source>
        <strain evidence="2 3">P1976</strain>
    </source>
</reference>
<accession>A0A081AHG7</accession>
<organism evidence="2 3">
    <name type="scientific">Phytophthora nicotianae P1976</name>
    <dbReference type="NCBI Taxonomy" id="1317066"/>
    <lineage>
        <taxon>Eukaryota</taxon>
        <taxon>Sar</taxon>
        <taxon>Stramenopiles</taxon>
        <taxon>Oomycota</taxon>
        <taxon>Peronosporomycetes</taxon>
        <taxon>Peronosporales</taxon>
        <taxon>Peronosporaceae</taxon>
        <taxon>Phytophthora</taxon>
    </lineage>
</organism>
<name>A0A081AHG7_PHYNI</name>
<gene>
    <name evidence="2" type="ORF">F444_06657</name>
</gene>
<comment type="caution">
    <text evidence="2">The sequence shown here is derived from an EMBL/GenBank/DDBJ whole genome shotgun (WGS) entry which is preliminary data.</text>
</comment>
<evidence type="ECO:0000313" key="2">
    <source>
        <dbReference type="EMBL" id="ETO78328.1"/>
    </source>
</evidence>
<sequence>MLSIIRLELTVSALHQKKEIQTDRLPSGEEVGTVVAPVTNKSAKRSTGKDDGSMRCVKKTRKDNGKALAFE</sequence>
<dbReference type="EMBL" id="ANJA01001213">
    <property type="protein sequence ID" value="ETO78328.1"/>
    <property type="molecule type" value="Genomic_DNA"/>
</dbReference>
<protein>
    <submittedName>
        <fullName evidence="2">Uncharacterized protein</fullName>
    </submittedName>
</protein>
<proteinExistence type="predicted"/>
<evidence type="ECO:0000256" key="1">
    <source>
        <dbReference type="SAM" id="MobiDB-lite"/>
    </source>
</evidence>
<feature type="region of interest" description="Disordered" evidence="1">
    <location>
        <begin position="24"/>
        <end position="71"/>
    </location>
</feature>